<evidence type="ECO:0000256" key="1">
    <source>
        <dbReference type="SAM" id="Phobius"/>
    </source>
</evidence>
<name>A0A1V9YVJ1_9STRA</name>
<reference evidence="2 3" key="1">
    <citation type="journal article" date="2014" name="Genome Biol. Evol.">
        <title>The secreted proteins of Achlya hypogyna and Thraustotheca clavata identify the ancestral oomycete secretome and reveal gene acquisitions by horizontal gene transfer.</title>
        <authorList>
            <person name="Misner I."/>
            <person name="Blouin N."/>
            <person name="Leonard G."/>
            <person name="Richards T.A."/>
            <person name="Lane C.E."/>
        </authorList>
    </citation>
    <scope>NUCLEOTIDE SEQUENCE [LARGE SCALE GENOMIC DNA]</scope>
    <source>
        <strain evidence="2 3">ATCC 34112</strain>
    </source>
</reference>
<dbReference type="AlphaFoldDB" id="A0A1V9YVJ1"/>
<evidence type="ECO:0000313" key="2">
    <source>
        <dbReference type="EMBL" id="OQR89854.1"/>
    </source>
</evidence>
<proteinExistence type="predicted"/>
<sequence>MTFGKCGTSGISGIFQKLRDFFGVKITYTPYKNISFIIVSSMCWLYLLQSGCNVGYVALSVILSFVVLDCLVEYTRNDYFWSDFDTSNTLAVLSNLINQQLAFVTSNTAILNLSVPLVITNGVSMPTIKPACTRMLMYHQLTTIESAMHGLRSQSELAYTLKRQKRYLDLDKANAAVYMEAVLRNIDLANWIPFTQGRFNSKFLEPIASSNSNGHSWTLWESYGLSEFILQYGNRVQIGLEETISIENALGQQINWTVKSIPRLDRWMVGTTGNLYDFLINDMFGVGANQSFVRNTNNIWADIDSTQIEAYNYGIPLTIFMQAVHNQIGAWEPLTRNG</sequence>
<evidence type="ECO:0000313" key="3">
    <source>
        <dbReference type="Proteomes" id="UP000243217"/>
    </source>
</evidence>
<keyword evidence="1" id="KW-0812">Transmembrane</keyword>
<accession>A0A1V9YVJ1</accession>
<keyword evidence="1" id="KW-1133">Transmembrane helix</keyword>
<organism evidence="2 3">
    <name type="scientific">Thraustotheca clavata</name>
    <dbReference type="NCBI Taxonomy" id="74557"/>
    <lineage>
        <taxon>Eukaryota</taxon>
        <taxon>Sar</taxon>
        <taxon>Stramenopiles</taxon>
        <taxon>Oomycota</taxon>
        <taxon>Saprolegniomycetes</taxon>
        <taxon>Saprolegniales</taxon>
        <taxon>Achlyaceae</taxon>
        <taxon>Thraustotheca</taxon>
    </lineage>
</organism>
<feature type="transmembrane region" description="Helical" evidence="1">
    <location>
        <begin position="31"/>
        <end position="48"/>
    </location>
</feature>
<keyword evidence="1" id="KW-0472">Membrane</keyword>
<keyword evidence="3" id="KW-1185">Reference proteome</keyword>
<dbReference type="EMBL" id="JNBS01002642">
    <property type="protein sequence ID" value="OQR89854.1"/>
    <property type="molecule type" value="Genomic_DNA"/>
</dbReference>
<comment type="caution">
    <text evidence="2">The sequence shown here is derived from an EMBL/GenBank/DDBJ whole genome shotgun (WGS) entry which is preliminary data.</text>
</comment>
<protein>
    <submittedName>
        <fullName evidence="2">Uncharacterized protein</fullName>
    </submittedName>
</protein>
<feature type="transmembrane region" description="Helical" evidence="1">
    <location>
        <begin position="54"/>
        <end position="72"/>
    </location>
</feature>
<dbReference type="Proteomes" id="UP000243217">
    <property type="component" value="Unassembled WGS sequence"/>
</dbReference>
<gene>
    <name evidence="2" type="ORF">THRCLA_09543</name>
</gene>